<reference evidence="2" key="1">
    <citation type="submission" date="2021-09" db="EMBL/GenBank/DDBJ databases">
        <authorList>
            <consortium name="AG Swart"/>
            <person name="Singh M."/>
            <person name="Singh A."/>
            <person name="Seah K."/>
            <person name="Emmerich C."/>
        </authorList>
    </citation>
    <scope>NUCLEOTIDE SEQUENCE</scope>
    <source>
        <strain evidence="2">ATCC30299</strain>
    </source>
</reference>
<dbReference type="InterPro" id="IPR016024">
    <property type="entry name" value="ARM-type_fold"/>
</dbReference>
<evidence type="ECO:0000313" key="3">
    <source>
        <dbReference type="Proteomes" id="UP001162131"/>
    </source>
</evidence>
<name>A0AAU9J5D6_9CILI</name>
<proteinExistence type="predicted"/>
<dbReference type="PANTHER" id="PTHR21663:SF0">
    <property type="entry name" value="HEAT REPEAT-CONTAINING PROTEIN 5B"/>
    <property type="match status" value="1"/>
</dbReference>
<dbReference type="InterPro" id="IPR057981">
    <property type="entry name" value="TPR_LAA1-like_C"/>
</dbReference>
<keyword evidence="3" id="KW-1185">Reference proteome</keyword>
<protein>
    <recommendedName>
        <fullName evidence="1">LAA1-like C-terminal TPR repeats domain-containing protein</fullName>
    </recommendedName>
</protein>
<dbReference type="InterPro" id="IPR046837">
    <property type="entry name" value="Laa1/Sip1/HEATR5-like_HEAT"/>
</dbReference>
<evidence type="ECO:0000313" key="2">
    <source>
        <dbReference type="EMBL" id="CAG9321456.1"/>
    </source>
</evidence>
<organism evidence="2 3">
    <name type="scientific">Blepharisma stoltei</name>
    <dbReference type="NCBI Taxonomy" id="1481888"/>
    <lineage>
        <taxon>Eukaryota</taxon>
        <taxon>Sar</taxon>
        <taxon>Alveolata</taxon>
        <taxon>Ciliophora</taxon>
        <taxon>Postciliodesmatophora</taxon>
        <taxon>Heterotrichea</taxon>
        <taxon>Heterotrichida</taxon>
        <taxon>Blepharismidae</taxon>
        <taxon>Blepharisma</taxon>
    </lineage>
</organism>
<gene>
    <name evidence="2" type="ORF">BSTOLATCC_MIC28738</name>
</gene>
<dbReference type="InterPro" id="IPR040108">
    <property type="entry name" value="Laa1/Sip1/HEATR5"/>
</dbReference>
<dbReference type="Pfam" id="PF20210">
    <property type="entry name" value="Laa1_Sip1_HTR5"/>
    <property type="match status" value="1"/>
</dbReference>
<dbReference type="SUPFAM" id="SSF48371">
    <property type="entry name" value="ARM repeat"/>
    <property type="match status" value="2"/>
</dbReference>
<dbReference type="EMBL" id="CAJZBQ010000028">
    <property type="protein sequence ID" value="CAG9321456.1"/>
    <property type="molecule type" value="Genomic_DNA"/>
</dbReference>
<dbReference type="Pfam" id="PF25808">
    <property type="entry name" value="TPR_LAA1_C"/>
    <property type="match status" value="1"/>
</dbReference>
<accession>A0AAU9J5D6</accession>
<dbReference type="Proteomes" id="UP001162131">
    <property type="component" value="Unassembled WGS sequence"/>
</dbReference>
<sequence length="1704" mass="193668">MRYSTAARWAALSIVGNLYIEFGQKIPSPPTDDFIELSKRIYKGNDNQLKIANLKTLIDITKARPGNLSGSTMQECIKVLIRYGNEKFKEIKIRSAKALRNIVSKSPNSVLTIYEHLAQTCIKGMEENTDSVFYSLLGELFALQIDPKFDWKTCSPSRRNMETYPKSIMDAIFYVTQYYSKNSQHEVKVGLIKALDIALKKFLKDSLHSTSDINTFLENIIGIPRLSIGNDYDNWRIGENLTWLLYKCIAFYLSVRQVTAALSYILNKLTELKSQVHDSGVIEMETSSKRFTDPLIEIQVTVLLSTLSLIFSRVIPERDLPPHGENLYKPILCYLSCARLSKTASRVLGSLTYKYPSIHFQLLHLLLTYTTIAHAELAGLKPEQCTKESFQDCMNSLLGNSLALATIIKCSPAVNRGIPNEISSTVLNTVKAMISGEYQGEVVDDENVFKDEGLAHEINNVKREAGWILVEALMHLGPSWVGGCLTSIFSLWKLPFGRQSCIIEENIPVHKLVSEVIHKRAASSSLLAFIKNNTSLLNPQIFKLISVFLANALQFVCPQKKSTVRKQLLDQHCQQGDLILLKKNLFECLKYVSTQYLANKIPLLLHPICSEIVSDKINSFPSIHEEWLSPEDHYLNLKKSPHPLFELSQNCYQEYLSDNLLWKPYQDKNQENIPKGAHHQDMINTALIVFSEIFTSPNFNVSNRQKLFKYLSQHLSNSLKLKENSVHKYLKMTTILLATLGALRKLALARAVITDSELITSIRAMFDSVESISHQLVKRIYAEGMIYLCKVMADPQQIPVFIKEVEHRIILSEHNPGVKSAIVLLVAGMYKHFDIALMEKNQLSLGHIIQSISRDAEVGGWAIHALYKIYNLCGHRVEAIIKATFPLGFHHYLDFQGSGFNFRESMLMLCMKYLQLNEATQDLLYLRSEMVWEDRWEASSYGLECSSSLIQNNVKLDFNRVFEVAIAKLPSQDAVDYFLDLLSFGYGAYFLVLAENLIYELFIVFDEWDSWKNKEELKKFEEVIESLLIIEANKNMQKSIEMLKAIITSVEAETAKEEAHGLSSHDDRETTKISIYKHHFTHYSKTLALKFLIFLISTYPNALPVEELINLGCHLASTESESLKILGLKLIRKIYKVCGHIKDDEDPNKLMIELYEAQVSAIIRECINSKNINIEIQANKLLLQFLITPGTQETSVVNKILAPLVSGLSETPKIAQVEGYSDHTCAKLFLSKLVTLSKLLLDTPHFIQSLLLAQKSLLIANLNAIVTDMSVIFTQPKLTLKSYEFVLGHQVVDQDHPKMGKIEVLVYALAYLADSESPYLAMLIADIYIFLFLPYNASRESAQFKNQLEVDYFMHRRKQILKALQLIISYIKDSRVIKEVISGLELCAKVPDIEHKKIVLKICSGICSDDAENVKTIEKLITVIKEMHKEIEKECMESWSWCAIQYSEILQNEGLDEHTDVTQYMKNMAIFFEEAIKGNYIEIVKETIEKIWTQAETFEDFKGKIANKVIASLIKIENYEVVIDFLVKRNIEDLSYFSGAINELGEILREFSQRSIKITSHLSQFIATSPPVLPHLIPHIFSIFQLKKNSEFSTYETNMQSEALKILLLLFKNSPDKNKALRSIIPMILSLYSSQTTLPLIKTVTKALQHLAATCSAAFKEIILSLPDHEKKFLEKQLISSQQVGPAVASSQPTITLQLKLKKP</sequence>
<comment type="caution">
    <text evidence="2">The sequence shown here is derived from an EMBL/GenBank/DDBJ whole genome shotgun (WGS) entry which is preliminary data.</text>
</comment>
<feature type="domain" description="LAA1-like C-terminal TPR repeats" evidence="1">
    <location>
        <begin position="1572"/>
        <end position="1688"/>
    </location>
</feature>
<evidence type="ECO:0000259" key="1">
    <source>
        <dbReference type="Pfam" id="PF25808"/>
    </source>
</evidence>
<dbReference type="PANTHER" id="PTHR21663">
    <property type="entry name" value="HYPOTHETICAL HEAT DOMAIN-CONTAINING"/>
    <property type="match status" value="1"/>
</dbReference>